<dbReference type="Pfam" id="PF13302">
    <property type="entry name" value="Acetyltransf_3"/>
    <property type="match status" value="1"/>
</dbReference>
<dbReference type="AlphaFoldDB" id="A0A066S0T6"/>
<dbReference type="PROSITE" id="PS51186">
    <property type="entry name" value="GNAT"/>
    <property type="match status" value="1"/>
</dbReference>
<dbReference type="OrthoDB" id="9797989at2"/>
<keyword evidence="3" id="KW-1185">Reference proteome</keyword>
<evidence type="ECO:0000259" key="1">
    <source>
        <dbReference type="PROSITE" id="PS51186"/>
    </source>
</evidence>
<dbReference type="InterPro" id="IPR016181">
    <property type="entry name" value="Acyl_CoA_acyltransferase"/>
</dbReference>
<name>A0A066S0T6_9GAMM</name>
<dbReference type="CDD" id="cd04301">
    <property type="entry name" value="NAT_SF"/>
    <property type="match status" value="1"/>
</dbReference>
<dbReference type="PANTHER" id="PTHR39173:SF1">
    <property type="entry name" value="ACETYLTRANSFERASE"/>
    <property type="match status" value="1"/>
</dbReference>
<reference evidence="2 3" key="1">
    <citation type="submission" date="2014-04" db="EMBL/GenBank/DDBJ databases">
        <title>Draft genome sequence of Photobacterium halotolerans S2753: a solonamide, ngercheumicin and holomycin producer.</title>
        <authorList>
            <person name="Machado H.R."/>
            <person name="Gram L."/>
        </authorList>
    </citation>
    <scope>NUCLEOTIDE SEQUENCE [LARGE SCALE GENOMIC DNA]</scope>
    <source>
        <strain evidence="2 3">S2753</strain>
    </source>
</reference>
<dbReference type="EMBL" id="JMIB01000001">
    <property type="protein sequence ID" value="KDM93572.1"/>
    <property type="molecule type" value="Genomic_DNA"/>
</dbReference>
<proteinExistence type="predicted"/>
<protein>
    <recommendedName>
        <fullName evidence="1">N-acetyltransferase domain-containing protein</fullName>
    </recommendedName>
</protein>
<dbReference type="RefSeq" id="WP_036747554.1">
    <property type="nucleotide sequence ID" value="NZ_JAGSGC010000021.1"/>
</dbReference>
<gene>
    <name evidence="2" type="ORF">EA58_00375</name>
</gene>
<dbReference type="Gene3D" id="3.40.630.30">
    <property type="match status" value="1"/>
</dbReference>
<organism evidence="2 3">
    <name type="scientific">Photobacterium galatheae</name>
    <dbReference type="NCBI Taxonomy" id="1654360"/>
    <lineage>
        <taxon>Bacteria</taxon>
        <taxon>Pseudomonadati</taxon>
        <taxon>Pseudomonadota</taxon>
        <taxon>Gammaproteobacteria</taxon>
        <taxon>Vibrionales</taxon>
        <taxon>Vibrionaceae</taxon>
        <taxon>Photobacterium</taxon>
    </lineage>
</organism>
<feature type="domain" description="N-acetyltransferase" evidence="1">
    <location>
        <begin position="12"/>
        <end position="163"/>
    </location>
</feature>
<sequence>MEIVRAAMWHEQMYVPYVKACAESGIEHYQSAADAPEAYLRNWIDYAEGRNLPEGWVPVITYFCIRDGEILGSIRVRSGTNDRVEHILGHIGYETQPNARRQGVASHMLQWVRRHVIKKPVRITCDAENTFSRQVIERNGGRLLKQFFNEEHQTDFLCFELLPLLADMSDSKGQMSD</sequence>
<accession>A0A066S0T6</accession>
<comment type="caution">
    <text evidence="2">The sequence shown here is derived from an EMBL/GenBank/DDBJ whole genome shotgun (WGS) entry which is preliminary data.</text>
</comment>
<dbReference type="STRING" id="1654360.EA58_00375"/>
<evidence type="ECO:0000313" key="2">
    <source>
        <dbReference type="EMBL" id="KDM93572.1"/>
    </source>
</evidence>
<dbReference type="PANTHER" id="PTHR39173">
    <property type="entry name" value="ACETYLTRANSFERASE"/>
    <property type="match status" value="1"/>
</dbReference>
<evidence type="ECO:0000313" key="3">
    <source>
        <dbReference type="Proteomes" id="UP000027192"/>
    </source>
</evidence>
<dbReference type="Proteomes" id="UP000027192">
    <property type="component" value="Unassembled WGS sequence"/>
</dbReference>
<dbReference type="InterPro" id="IPR000182">
    <property type="entry name" value="GNAT_dom"/>
</dbReference>
<dbReference type="SUPFAM" id="SSF55729">
    <property type="entry name" value="Acyl-CoA N-acyltransferases (Nat)"/>
    <property type="match status" value="1"/>
</dbReference>
<dbReference type="GO" id="GO:0016747">
    <property type="term" value="F:acyltransferase activity, transferring groups other than amino-acyl groups"/>
    <property type="evidence" value="ECO:0007669"/>
    <property type="project" value="InterPro"/>
</dbReference>